<evidence type="ECO:0000313" key="2">
    <source>
        <dbReference type="Proteomes" id="UP001283109"/>
    </source>
</evidence>
<protein>
    <submittedName>
        <fullName evidence="1">2'-5' RNA ligase family protein</fullName>
    </submittedName>
</protein>
<sequence>MFSVELLPDAGIEAAIRAEWERLIEAGLPSAGRHSGFSNRPHLTLAVRDQLDAQQVAGLAGLAAALPLPLELDGILLFGGAERVILARHVVVTAALREFHAAVAEWLGPPEPRYASTASDHWSPHVTLARRIDAAQLSDALRAVDVRPLRGAATALRIWDAATRTVTMLE</sequence>
<dbReference type="Proteomes" id="UP001283109">
    <property type="component" value="Unassembled WGS sequence"/>
</dbReference>
<dbReference type="InterPro" id="IPR009097">
    <property type="entry name" value="Cyclic_Pdiesterase"/>
</dbReference>
<dbReference type="Gene3D" id="3.90.1140.10">
    <property type="entry name" value="Cyclic phosphodiesterase"/>
    <property type="match status" value="1"/>
</dbReference>
<comment type="caution">
    <text evidence="1">The sequence shown here is derived from an EMBL/GenBank/DDBJ whole genome shotgun (WGS) entry which is preliminary data.</text>
</comment>
<dbReference type="RefSeq" id="WP_318352196.1">
    <property type="nucleotide sequence ID" value="NZ_JAWQEV010000001.1"/>
</dbReference>
<reference evidence="1 2" key="1">
    <citation type="submission" date="2023-11" db="EMBL/GenBank/DDBJ databases">
        <title>Draft genome sequence of Microbacterium arthrosphaerae JCM 30492.</title>
        <authorList>
            <person name="Zhang G."/>
            <person name="Ding Y."/>
        </authorList>
    </citation>
    <scope>NUCLEOTIDE SEQUENCE [LARGE SCALE GENOMIC DNA]</scope>
    <source>
        <strain evidence="1 2">JCM 30492</strain>
    </source>
</reference>
<dbReference type="GO" id="GO:0016874">
    <property type="term" value="F:ligase activity"/>
    <property type="evidence" value="ECO:0007669"/>
    <property type="project" value="UniProtKB-KW"/>
</dbReference>
<dbReference type="Pfam" id="PF13563">
    <property type="entry name" value="2_5_RNA_ligase2"/>
    <property type="match status" value="1"/>
</dbReference>
<keyword evidence="2" id="KW-1185">Reference proteome</keyword>
<organism evidence="1 2">
    <name type="scientific">Microbacterium arthrosphaerae</name>
    <dbReference type="NCBI Taxonomy" id="792652"/>
    <lineage>
        <taxon>Bacteria</taxon>
        <taxon>Bacillati</taxon>
        <taxon>Actinomycetota</taxon>
        <taxon>Actinomycetes</taxon>
        <taxon>Micrococcales</taxon>
        <taxon>Microbacteriaceae</taxon>
        <taxon>Microbacterium</taxon>
    </lineage>
</organism>
<dbReference type="EMBL" id="JAWQEV010000001">
    <property type="protein sequence ID" value="MDW4571667.1"/>
    <property type="molecule type" value="Genomic_DNA"/>
</dbReference>
<evidence type="ECO:0000313" key="1">
    <source>
        <dbReference type="EMBL" id="MDW4571667.1"/>
    </source>
</evidence>
<gene>
    <name evidence="1" type="ORF">R8Z58_02625</name>
</gene>
<name>A0ABU4GX55_9MICO</name>
<dbReference type="SUPFAM" id="SSF55144">
    <property type="entry name" value="LigT-like"/>
    <property type="match status" value="1"/>
</dbReference>
<accession>A0ABU4GX55</accession>
<keyword evidence="1" id="KW-0436">Ligase</keyword>
<proteinExistence type="predicted"/>